<accession>A0A9P6SRZ0</accession>
<dbReference type="PROSITE" id="PS51257">
    <property type="entry name" value="PROKAR_LIPOPROTEIN"/>
    <property type="match status" value="1"/>
</dbReference>
<protein>
    <submittedName>
        <fullName evidence="3">Uncharacterized protein</fullName>
    </submittedName>
</protein>
<feature type="transmembrane region" description="Helical" evidence="2">
    <location>
        <begin position="83"/>
        <end position="105"/>
    </location>
</feature>
<keyword evidence="2" id="KW-0472">Membrane</keyword>
<dbReference type="OrthoDB" id="26203at2759"/>
<dbReference type="Proteomes" id="UP000749646">
    <property type="component" value="Unassembled WGS sequence"/>
</dbReference>
<evidence type="ECO:0000313" key="4">
    <source>
        <dbReference type="Proteomes" id="UP000749646"/>
    </source>
</evidence>
<name>A0A9P6SRZ0_9FUNG</name>
<keyword evidence="4" id="KW-1185">Reference proteome</keyword>
<evidence type="ECO:0000256" key="2">
    <source>
        <dbReference type="SAM" id="Phobius"/>
    </source>
</evidence>
<keyword evidence="2" id="KW-0812">Transmembrane</keyword>
<dbReference type="EMBL" id="JAAAHW010001416">
    <property type="protein sequence ID" value="KAF9995149.1"/>
    <property type="molecule type" value="Genomic_DNA"/>
</dbReference>
<proteinExistence type="predicted"/>
<dbReference type="AlphaFoldDB" id="A0A9P6SRZ0"/>
<gene>
    <name evidence="3" type="ORF">BGZ65_009228</name>
</gene>
<feature type="transmembrane region" description="Helical" evidence="2">
    <location>
        <begin position="12"/>
        <end position="33"/>
    </location>
</feature>
<evidence type="ECO:0000256" key="1">
    <source>
        <dbReference type="SAM" id="MobiDB-lite"/>
    </source>
</evidence>
<feature type="compositionally biased region" description="Basic and acidic residues" evidence="1">
    <location>
        <begin position="146"/>
        <end position="155"/>
    </location>
</feature>
<feature type="region of interest" description="Disordered" evidence="1">
    <location>
        <begin position="129"/>
        <end position="177"/>
    </location>
</feature>
<sequence length="294" mass="33487">MQARRLLRGQWRPALMLFMTMACITVFWLFYFIEGHRLSVISPKTDWVVQWYRCLWIEHSKGLTPDEVQTVCAKGVSHHLPSIPWLAAAELILAIIGVIVTMIFISKTEFWADWAYLLGSLFSRGKLGYGGGRPRGTDDEDDEGNDGSKDPEMERGFSGQGQIHPNHHPHYPHHQYSEPSIRKGARIGYNDALPSEQQHNVPMDIGSPEFKKEYRDINENPDGTQWFDMDDLLDKEYELQEANMQRNLSHGSKTSLHSPSLIHRQLPSAELPYTLGSYSTPHSSEIMYTSSGQG</sequence>
<keyword evidence="2" id="KW-1133">Transmembrane helix</keyword>
<comment type="caution">
    <text evidence="3">The sequence shown here is derived from an EMBL/GenBank/DDBJ whole genome shotgun (WGS) entry which is preliminary data.</text>
</comment>
<reference evidence="3" key="1">
    <citation type="journal article" date="2020" name="Fungal Divers.">
        <title>Resolving the Mortierellaceae phylogeny through synthesis of multi-gene phylogenetics and phylogenomics.</title>
        <authorList>
            <person name="Vandepol N."/>
            <person name="Liber J."/>
            <person name="Desiro A."/>
            <person name="Na H."/>
            <person name="Kennedy M."/>
            <person name="Barry K."/>
            <person name="Grigoriev I.V."/>
            <person name="Miller A.N."/>
            <person name="O'Donnell K."/>
            <person name="Stajich J.E."/>
            <person name="Bonito G."/>
        </authorList>
    </citation>
    <scope>NUCLEOTIDE SEQUENCE</scope>
    <source>
        <strain evidence="3">MES-2147</strain>
    </source>
</reference>
<evidence type="ECO:0000313" key="3">
    <source>
        <dbReference type="EMBL" id="KAF9995149.1"/>
    </source>
</evidence>
<feature type="non-terminal residue" evidence="3">
    <location>
        <position position="294"/>
    </location>
</feature>
<organism evidence="3 4">
    <name type="scientific">Modicella reniformis</name>
    <dbReference type="NCBI Taxonomy" id="1440133"/>
    <lineage>
        <taxon>Eukaryota</taxon>
        <taxon>Fungi</taxon>
        <taxon>Fungi incertae sedis</taxon>
        <taxon>Mucoromycota</taxon>
        <taxon>Mortierellomycotina</taxon>
        <taxon>Mortierellomycetes</taxon>
        <taxon>Mortierellales</taxon>
        <taxon>Mortierellaceae</taxon>
        <taxon>Modicella</taxon>
    </lineage>
</organism>